<comment type="caution">
    <text evidence="1">The sequence shown here is derived from an EMBL/GenBank/DDBJ whole genome shotgun (WGS) entry which is preliminary data.</text>
</comment>
<dbReference type="Proteomes" id="UP000886812">
    <property type="component" value="Unassembled WGS sequence"/>
</dbReference>
<name>A0A9D1NKG5_9BACT</name>
<dbReference type="AlphaFoldDB" id="A0A9D1NKG5"/>
<reference evidence="1" key="2">
    <citation type="journal article" date="2021" name="PeerJ">
        <title>Extensive microbial diversity within the chicken gut microbiome revealed by metagenomics and culture.</title>
        <authorList>
            <person name="Gilroy R."/>
            <person name="Ravi A."/>
            <person name="Getino M."/>
            <person name="Pursley I."/>
            <person name="Horton D.L."/>
            <person name="Alikhan N.F."/>
            <person name="Baker D."/>
            <person name="Gharbi K."/>
            <person name="Hall N."/>
            <person name="Watson M."/>
            <person name="Adriaenssens E.M."/>
            <person name="Foster-Nyarko E."/>
            <person name="Jarju S."/>
            <person name="Secka A."/>
            <person name="Antonio M."/>
            <person name="Oren A."/>
            <person name="Chaudhuri R.R."/>
            <person name="La Ragione R."/>
            <person name="Hildebrand F."/>
            <person name="Pallen M.J."/>
        </authorList>
    </citation>
    <scope>NUCLEOTIDE SEQUENCE</scope>
    <source>
        <strain evidence="1">10669</strain>
    </source>
</reference>
<proteinExistence type="predicted"/>
<sequence length="218" mass="23662">MVEVLLALAVLGIAMLSVMGLLNATFETVGRNIMTRQAIGVYSCADRSLSSVSSVLRPDGSAVVSAGQMTKPSFDYVYEWLSGKTGKNWDDALFLVCVQRRVNATDDATPQTVMQIIKCDSASGTPTQAELTELDVEGPMYFLRVYLSPQLEGRYVEMDGDGEVLATQYAVGSALPANPDRYALPYLPLTVDVYPFSPGSAETEDQLPVLTQFLVLSR</sequence>
<dbReference type="EMBL" id="DVOG01000095">
    <property type="protein sequence ID" value="HIV04246.1"/>
    <property type="molecule type" value="Genomic_DNA"/>
</dbReference>
<gene>
    <name evidence="1" type="ORF">IAC75_03740</name>
</gene>
<accession>A0A9D1NKG5</accession>
<organism evidence="1 2">
    <name type="scientific">Candidatus Spyradosoma merdigallinarum</name>
    <dbReference type="NCBI Taxonomy" id="2840950"/>
    <lineage>
        <taxon>Bacteria</taxon>
        <taxon>Pseudomonadati</taxon>
        <taxon>Verrucomicrobiota</taxon>
        <taxon>Opitutia</taxon>
        <taxon>Opitutia incertae sedis</taxon>
        <taxon>Candidatus Spyradosoma</taxon>
    </lineage>
</organism>
<evidence type="ECO:0000313" key="1">
    <source>
        <dbReference type="EMBL" id="HIV04246.1"/>
    </source>
</evidence>
<reference evidence="1" key="1">
    <citation type="submission" date="2020-10" db="EMBL/GenBank/DDBJ databases">
        <authorList>
            <person name="Gilroy R."/>
        </authorList>
    </citation>
    <scope>NUCLEOTIDE SEQUENCE</scope>
    <source>
        <strain evidence="1">10669</strain>
    </source>
</reference>
<evidence type="ECO:0000313" key="2">
    <source>
        <dbReference type="Proteomes" id="UP000886812"/>
    </source>
</evidence>
<protein>
    <submittedName>
        <fullName evidence="1">Uncharacterized protein</fullName>
    </submittedName>
</protein>